<accession>A0ABS6MAH4</accession>
<organism evidence="2 3">
    <name type="scientific">Marinobacterium weihaiense</name>
    <dbReference type="NCBI Taxonomy" id="2851016"/>
    <lineage>
        <taxon>Bacteria</taxon>
        <taxon>Pseudomonadati</taxon>
        <taxon>Pseudomonadota</taxon>
        <taxon>Gammaproteobacteria</taxon>
        <taxon>Oceanospirillales</taxon>
        <taxon>Oceanospirillaceae</taxon>
        <taxon>Marinobacterium</taxon>
    </lineage>
</organism>
<evidence type="ECO:0000313" key="2">
    <source>
        <dbReference type="EMBL" id="MBV0933294.1"/>
    </source>
</evidence>
<protein>
    <submittedName>
        <fullName evidence="2">Uncharacterized protein</fullName>
    </submittedName>
</protein>
<reference evidence="2 3" key="1">
    <citation type="submission" date="2021-06" db="EMBL/GenBank/DDBJ databases">
        <title>Bacterium isolated from marine sediment.</title>
        <authorList>
            <person name="Zhu K.-L."/>
            <person name="Du Z.-J."/>
            <person name="Liang Q.-Y."/>
        </authorList>
    </citation>
    <scope>NUCLEOTIDE SEQUENCE [LARGE SCALE GENOMIC DNA]</scope>
    <source>
        <strain evidence="2 3">A346</strain>
    </source>
</reference>
<name>A0ABS6MAH4_9GAMM</name>
<comment type="caution">
    <text evidence="2">The sequence shown here is derived from an EMBL/GenBank/DDBJ whole genome shotgun (WGS) entry which is preliminary data.</text>
</comment>
<keyword evidence="3" id="KW-1185">Reference proteome</keyword>
<dbReference type="RefSeq" id="WP_217334716.1">
    <property type="nucleotide sequence ID" value="NZ_JAHQZT010000008.1"/>
</dbReference>
<evidence type="ECO:0000313" key="3">
    <source>
        <dbReference type="Proteomes" id="UP000755551"/>
    </source>
</evidence>
<dbReference type="Proteomes" id="UP000755551">
    <property type="component" value="Unassembled WGS sequence"/>
</dbReference>
<proteinExistence type="predicted"/>
<evidence type="ECO:0000256" key="1">
    <source>
        <dbReference type="SAM" id="MobiDB-lite"/>
    </source>
</evidence>
<feature type="region of interest" description="Disordered" evidence="1">
    <location>
        <begin position="81"/>
        <end position="104"/>
    </location>
</feature>
<dbReference type="EMBL" id="JAHQZT010000008">
    <property type="protein sequence ID" value="MBV0933294.1"/>
    <property type="molecule type" value="Genomic_DNA"/>
</dbReference>
<gene>
    <name evidence="2" type="ORF">KTN04_08085</name>
</gene>
<sequence>MMVNGTDHAVAGSLVSGQDMTGVIEPNAICQGATGPNMQRAANLTLHQEMDRHGIRMPPGRAEGFEDRYPTWIPTATLRNCRSASNGTSPAQHPAQATSWLSPA</sequence>